<evidence type="ECO:0008006" key="4">
    <source>
        <dbReference type="Google" id="ProtNLM"/>
    </source>
</evidence>
<dbReference type="PANTHER" id="PTHR34216">
    <property type="match status" value="1"/>
</dbReference>
<name>E1JYF7_SOLFR</name>
<accession>E1JYF7</accession>
<dbReference type="Proteomes" id="UP000006250">
    <property type="component" value="Unassembled WGS sequence"/>
</dbReference>
<dbReference type="EMBL" id="AECZ01000018">
    <property type="protein sequence ID" value="EFL50541.1"/>
    <property type="molecule type" value="Genomic_DNA"/>
</dbReference>
<dbReference type="InterPro" id="IPR011330">
    <property type="entry name" value="Glyco_hydro/deAcase_b/a-brl"/>
</dbReference>
<dbReference type="InterPro" id="IPR051398">
    <property type="entry name" value="Polysacch_Deacetylase"/>
</dbReference>
<comment type="caution">
    <text evidence="2">The sequence shown here is derived from an EMBL/GenBank/DDBJ whole genome shotgun (WGS) entry which is preliminary data.</text>
</comment>
<dbReference type="AlphaFoldDB" id="E1JYF7"/>
<gene>
    <name evidence="2" type="ORF">DesfrDRAFT_2656</name>
</gene>
<evidence type="ECO:0000313" key="2">
    <source>
        <dbReference type="EMBL" id="EFL50541.1"/>
    </source>
</evidence>
<dbReference type="STRING" id="596151.DesfrDRAFT_2656"/>
<dbReference type="Gene3D" id="3.20.20.370">
    <property type="entry name" value="Glycoside hydrolase/deacetylase"/>
    <property type="match status" value="1"/>
</dbReference>
<reference evidence="2 3" key="1">
    <citation type="submission" date="2010-08" db="EMBL/GenBank/DDBJ databases">
        <title>The draft genome of Desulfovibrio fructosovorans JJ.</title>
        <authorList>
            <consortium name="US DOE Joint Genome Institute (JGI-PGF)"/>
            <person name="Lucas S."/>
            <person name="Copeland A."/>
            <person name="Lapidus A."/>
            <person name="Cheng J.-F."/>
            <person name="Bruce D."/>
            <person name="Goodwin L."/>
            <person name="Pitluck S."/>
            <person name="Land M.L."/>
            <person name="Hauser L."/>
            <person name="Chang Y.-J."/>
            <person name="Jeffries C."/>
            <person name="Wall J.D."/>
            <person name="Stahl D.A."/>
            <person name="Arkin A.P."/>
            <person name="Dehal P."/>
            <person name="Stolyar S.M."/>
            <person name="Hazen T.C."/>
            <person name="Woyke T.J."/>
        </authorList>
    </citation>
    <scope>NUCLEOTIDE SEQUENCE [LARGE SCALE GENOMIC DNA]</scope>
    <source>
        <strain evidence="2 3">JJ</strain>
    </source>
</reference>
<dbReference type="eggNOG" id="COG0726">
    <property type="taxonomic scope" value="Bacteria"/>
</dbReference>
<protein>
    <recommendedName>
        <fullName evidence="4">Polysaccharide deacetylase</fullName>
    </recommendedName>
</protein>
<sequence>MKKFLRYLFQYAILAVAGFFVYQTAFKREAPPAFHRDQWTQREGFMAISYGGLSLDEGPGTLTSKNRLREQLSALAAAGYRTITTKDVKNFYDANGPLPDKALYLMFEGGRKDSVLFSQPILVHTGYNASLYLYGDRLTGWSRFFVRSDELRKVAANPFWDVGSMGFHSKLINETPKGGYAYYLTARLAAGDGKPEETPEGFDARVAADYKRAYASIADETGKPPLGYVFMPANTLGVSLPPAIAKPNDAGLARFFPVAFTRVGESYNSRQADSRRLTRLQVDPTWSPDRLLLEIESRLPQSSFLDFSNSVLHGLWQVGAGAITANGQALTLAAPAGKDGFALLRGTEGFENFLCRVKVVPARGGAALIYLRYRDSGSYVRIQVTADQVIVREKNGHALNTLVNYVLPVDQTGPVALDCCVKNNRLLMRVGGKEISPYPIPLTAGTERGSFALGALGDTGGHKAAFSDLRLTAFPPRWLAAPALADASLDNLRTLTAMVLPAKSLTDDPVANAAALVTVAASGVVPFLNLSETDPAKVEAMADSVASAPASLIIAKLLGGFVLSLEDFPDDAVLARLEKRLRKKGFAVALRVTPASKNRLLAAEKLPRPDWLLFDMPPLSDAGDMTRLANRFDKSRMLFRTPGPDPEGAIYYDVKG</sequence>
<keyword evidence="1" id="KW-1133">Transmembrane helix</keyword>
<keyword evidence="1" id="KW-0472">Membrane</keyword>
<dbReference type="RefSeq" id="WP_005994610.1">
    <property type="nucleotide sequence ID" value="NZ_AECZ01000018.1"/>
</dbReference>
<dbReference type="OrthoDB" id="5437800at2"/>
<proteinExistence type="predicted"/>
<organism evidence="2 3">
    <name type="scientific">Solidesulfovibrio fructosivorans JJ]</name>
    <dbReference type="NCBI Taxonomy" id="596151"/>
    <lineage>
        <taxon>Bacteria</taxon>
        <taxon>Pseudomonadati</taxon>
        <taxon>Thermodesulfobacteriota</taxon>
        <taxon>Desulfovibrionia</taxon>
        <taxon>Desulfovibrionales</taxon>
        <taxon>Desulfovibrionaceae</taxon>
        <taxon>Solidesulfovibrio</taxon>
    </lineage>
</organism>
<dbReference type="GO" id="GO:0005975">
    <property type="term" value="P:carbohydrate metabolic process"/>
    <property type="evidence" value="ECO:0007669"/>
    <property type="project" value="InterPro"/>
</dbReference>
<evidence type="ECO:0000313" key="3">
    <source>
        <dbReference type="Proteomes" id="UP000006250"/>
    </source>
</evidence>
<dbReference type="PANTHER" id="PTHR34216:SF3">
    <property type="entry name" value="POLY-BETA-1,6-N-ACETYL-D-GLUCOSAMINE N-DEACETYLASE"/>
    <property type="match status" value="1"/>
</dbReference>
<evidence type="ECO:0000256" key="1">
    <source>
        <dbReference type="SAM" id="Phobius"/>
    </source>
</evidence>
<keyword evidence="3" id="KW-1185">Reference proteome</keyword>
<feature type="transmembrane region" description="Helical" evidence="1">
    <location>
        <begin position="7"/>
        <end position="26"/>
    </location>
</feature>
<dbReference type="Gene3D" id="2.60.120.560">
    <property type="entry name" value="Exo-inulinase, domain 1"/>
    <property type="match status" value="1"/>
</dbReference>
<keyword evidence="1" id="KW-0812">Transmembrane</keyword>
<dbReference type="SUPFAM" id="SSF88713">
    <property type="entry name" value="Glycoside hydrolase/deacetylase"/>
    <property type="match status" value="1"/>
</dbReference>